<dbReference type="EMBL" id="CABQ01000159">
    <property type="protein sequence ID" value="CBI07918.1"/>
    <property type="molecule type" value="Genomic_DNA"/>
</dbReference>
<dbReference type="InterPro" id="IPR036514">
    <property type="entry name" value="SGNH_hydro_sf"/>
</dbReference>
<dbReference type="PANTHER" id="PTHR45642">
    <property type="entry name" value="GDSL ESTERASE/LIPASE EXL3"/>
    <property type="match status" value="1"/>
</dbReference>
<dbReference type="Pfam" id="PF00657">
    <property type="entry name" value="Lipase_GDSL"/>
    <property type="match status" value="1"/>
</dbReference>
<proteinExistence type="predicted"/>
<organism evidence="2">
    <name type="scientific">mine drainage metagenome</name>
    <dbReference type="NCBI Taxonomy" id="410659"/>
    <lineage>
        <taxon>unclassified sequences</taxon>
        <taxon>metagenomes</taxon>
        <taxon>ecological metagenomes</taxon>
    </lineage>
</organism>
<comment type="caution">
    <text evidence="2">The sequence shown here is derived from an EMBL/GenBank/DDBJ whole genome shotgun (WGS) entry which is preliminary data.</text>
</comment>
<keyword evidence="1" id="KW-0732">Signal</keyword>
<protein>
    <submittedName>
        <fullName evidence="2">Putative lipase / esterase protein</fullName>
    </submittedName>
</protein>
<evidence type="ECO:0000313" key="2">
    <source>
        <dbReference type="EMBL" id="CBI07918.1"/>
    </source>
</evidence>
<reference evidence="2" key="1">
    <citation type="submission" date="2009-10" db="EMBL/GenBank/DDBJ databases">
        <title>Diversity of trophic interactions inside an arsenic-rich microbial ecosystem.</title>
        <authorList>
            <person name="Bertin P.N."/>
            <person name="Heinrich-Salmeron A."/>
            <person name="Pelletier E."/>
            <person name="Goulhen-Chollet F."/>
            <person name="Arsene-Ploetze F."/>
            <person name="Gallien S."/>
            <person name="Calteau A."/>
            <person name="Vallenet D."/>
            <person name="Casiot C."/>
            <person name="Chane-Woon-Ming B."/>
            <person name="Giloteaux L."/>
            <person name="Barakat M."/>
            <person name="Bonnefoy V."/>
            <person name="Bruneel O."/>
            <person name="Chandler M."/>
            <person name="Cleiss J."/>
            <person name="Duran R."/>
            <person name="Elbaz-Poulichet F."/>
            <person name="Fonknechten N."/>
            <person name="Lauga B."/>
            <person name="Mornico D."/>
            <person name="Ortet P."/>
            <person name="Schaeffer C."/>
            <person name="Siguier P."/>
            <person name="Alexander Thil Smith A."/>
            <person name="Van Dorsselaer A."/>
            <person name="Weissenbach J."/>
            <person name="Medigue C."/>
            <person name="Le Paslier D."/>
        </authorList>
    </citation>
    <scope>NUCLEOTIDE SEQUENCE</scope>
</reference>
<sequence length="356" mass="36246">MTISNLQRSLVFALLTASITFVGCGGNNSSSAPKFINMVSFGDSLSDVGTYRVGAVAALGGGEFTINGPQNKIWVEDVANAVGVPAPCAAQTGLDGAATLGFSVPVANHPGCYGYAQGGARVTIPVGPGNAALGGANALLGLLTVPVVTQIQSYLTANNGAFSGHELVTVWAGANDVFIQADTVAAAQETPTAAVTAMATAGTELASYIVNDILGKGANYVIVCDLPDINLTPMGLASPAAAQPLLTLLTTTFNQALQAGLTSVPSSKLIWVDLYTESQTEAANASTYGLTNVTTPACNLDPTANPLDSSLICSAANLSGANVLNYEYADDVHPTPYAHALIAKGILTQMSEVGWY</sequence>
<gene>
    <name evidence="2" type="ORF">CARN6_1327</name>
</gene>
<dbReference type="GO" id="GO:0016788">
    <property type="term" value="F:hydrolase activity, acting on ester bonds"/>
    <property type="evidence" value="ECO:0007669"/>
    <property type="project" value="InterPro"/>
</dbReference>
<evidence type="ECO:0000256" key="1">
    <source>
        <dbReference type="ARBA" id="ARBA00022729"/>
    </source>
</evidence>
<accession>E6QKZ8</accession>
<dbReference type="Gene3D" id="3.40.50.1110">
    <property type="entry name" value="SGNH hydrolase"/>
    <property type="match status" value="1"/>
</dbReference>
<name>E6QKZ8_9ZZZZ</name>
<dbReference type="SUPFAM" id="SSF52266">
    <property type="entry name" value="SGNH hydrolase"/>
    <property type="match status" value="1"/>
</dbReference>
<dbReference type="AlphaFoldDB" id="E6QKZ8"/>
<dbReference type="PANTHER" id="PTHR45642:SF139">
    <property type="entry name" value="SGNH HYDROLASE-TYPE ESTERASE DOMAIN-CONTAINING PROTEIN"/>
    <property type="match status" value="1"/>
</dbReference>
<dbReference type="InterPro" id="IPR050592">
    <property type="entry name" value="GDSL_lipolytic_enzyme"/>
</dbReference>
<dbReference type="CDD" id="cd01847">
    <property type="entry name" value="Triacylglycerol_lipase_like"/>
    <property type="match status" value="1"/>
</dbReference>
<dbReference type="InterPro" id="IPR001087">
    <property type="entry name" value="GDSL"/>
</dbReference>